<evidence type="ECO:0000313" key="3">
    <source>
        <dbReference type="EMBL" id="RCU51823.1"/>
    </source>
</evidence>
<keyword evidence="3" id="KW-0489">Methyltransferase</keyword>
<dbReference type="InterPro" id="IPR041698">
    <property type="entry name" value="Methyltransf_25"/>
</dbReference>
<dbReference type="PANTHER" id="PTHR43861">
    <property type="entry name" value="TRANS-ACONITATE 2-METHYLTRANSFERASE-RELATED"/>
    <property type="match status" value="1"/>
</dbReference>
<dbReference type="OrthoDB" id="9786503at2"/>
<keyword evidence="4" id="KW-1185">Reference proteome</keyword>
<comment type="caution">
    <text evidence="3">The sequence shown here is derived from an EMBL/GenBank/DDBJ whole genome shotgun (WGS) entry which is preliminary data.</text>
</comment>
<dbReference type="Proteomes" id="UP000252558">
    <property type="component" value="Unassembled WGS sequence"/>
</dbReference>
<sequence>MWDQEYATEQYVYGKLPNDFLKERYQATPMGRVLLLAEGEGRNAVFLAKQGYAATAVDISSVGLEKAKKLAEQSAVDIELICEDLATFELGESQWDGIVSIYCHLPPALRQDLYKRIERALKPNGVFLLEGYRPAQLAYKTGGPPVAEMMIAKETLVKELPNLTFSHLEELEREVVEGINHHGVGAVVQAIGTLRQ</sequence>
<keyword evidence="1 3" id="KW-0808">Transferase</keyword>
<organism evidence="3 4">
    <name type="scientific">Corallincola holothuriorum</name>
    <dbReference type="NCBI Taxonomy" id="2282215"/>
    <lineage>
        <taxon>Bacteria</taxon>
        <taxon>Pseudomonadati</taxon>
        <taxon>Pseudomonadota</taxon>
        <taxon>Gammaproteobacteria</taxon>
        <taxon>Alteromonadales</taxon>
        <taxon>Psychromonadaceae</taxon>
        <taxon>Corallincola</taxon>
    </lineage>
</organism>
<dbReference type="GO" id="GO:0008168">
    <property type="term" value="F:methyltransferase activity"/>
    <property type="evidence" value="ECO:0007669"/>
    <property type="project" value="UniProtKB-KW"/>
</dbReference>
<dbReference type="InterPro" id="IPR029063">
    <property type="entry name" value="SAM-dependent_MTases_sf"/>
</dbReference>
<dbReference type="AlphaFoldDB" id="A0A368NPJ8"/>
<dbReference type="EMBL" id="QPID01000002">
    <property type="protein sequence ID" value="RCU51823.1"/>
    <property type="molecule type" value="Genomic_DNA"/>
</dbReference>
<dbReference type="Pfam" id="PF13649">
    <property type="entry name" value="Methyltransf_25"/>
    <property type="match status" value="1"/>
</dbReference>
<dbReference type="CDD" id="cd02440">
    <property type="entry name" value="AdoMet_MTases"/>
    <property type="match status" value="1"/>
</dbReference>
<dbReference type="GO" id="GO:0032259">
    <property type="term" value="P:methylation"/>
    <property type="evidence" value="ECO:0007669"/>
    <property type="project" value="UniProtKB-KW"/>
</dbReference>
<evidence type="ECO:0000259" key="2">
    <source>
        <dbReference type="Pfam" id="PF13649"/>
    </source>
</evidence>
<evidence type="ECO:0000256" key="1">
    <source>
        <dbReference type="ARBA" id="ARBA00022679"/>
    </source>
</evidence>
<gene>
    <name evidence="3" type="ORF">DU002_04970</name>
</gene>
<dbReference type="PANTHER" id="PTHR43861:SF3">
    <property type="entry name" value="PUTATIVE (AFU_ORTHOLOGUE AFUA_2G14390)-RELATED"/>
    <property type="match status" value="1"/>
</dbReference>
<accession>A0A368NPJ8</accession>
<proteinExistence type="predicted"/>
<dbReference type="Gene3D" id="3.40.50.150">
    <property type="entry name" value="Vaccinia Virus protein VP39"/>
    <property type="match status" value="1"/>
</dbReference>
<dbReference type="SUPFAM" id="SSF53335">
    <property type="entry name" value="S-adenosyl-L-methionine-dependent methyltransferases"/>
    <property type="match status" value="1"/>
</dbReference>
<protein>
    <submittedName>
        <fullName evidence="3">Class I SAM-dependent methyltransferase</fullName>
    </submittedName>
</protein>
<evidence type="ECO:0000313" key="4">
    <source>
        <dbReference type="Proteomes" id="UP000252558"/>
    </source>
</evidence>
<reference evidence="3 4" key="1">
    <citation type="submission" date="2018-07" db="EMBL/GenBank/DDBJ databases">
        <title>Corallincola holothuriorum sp. nov., a new facultative anaerobe isolated from sea cucumber Apostichopus japonicus.</title>
        <authorList>
            <person name="Xia H."/>
        </authorList>
    </citation>
    <scope>NUCLEOTIDE SEQUENCE [LARGE SCALE GENOMIC DNA]</scope>
    <source>
        <strain evidence="3 4">C4</strain>
    </source>
</reference>
<name>A0A368NPJ8_9GAMM</name>
<feature type="domain" description="Methyltransferase" evidence="2">
    <location>
        <begin position="33"/>
        <end position="125"/>
    </location>
</feature>